<dbReference type="InterPro" id="IPR029069">
    <property type="entry name" value="HotDog_dom_sf"/>
</dbReference>
<dbReference type="OrthoDB" id="5298629at2"/>
<dbReference type="STRING" id="1121393.SAMN02745216_03941"/>
<dbReference type="Gene3D" id="3.10.129.10">
    <property type="entry name" value="Hotdog Thioesterase"/>
    <property type="match status" value="1"/>
</dbReference>
<organism evidence="2 3">
    <name type="scientific">Desulfatibacillum alkenivorans DSM 16219</name>
    <dbReference type="NCBI Taxonomy" id="1121393"/>
    <lineage>
        <taxon>Bacteria</taxon>
        <taxon>Pseudomonadati</taxon>
        <taxon>Thermodesulfobacteriota</taxon>
        <taxon>Desulfobacteria</taxon>
        <taxon>Desulfobacterales</taxon>
        <taxon>Desulfatibacillaceae</taxon>
        <taxon>Desulfatibacillum</taxon>
    </lineage>
</organism>
<dbReference type="Pfam" id="PF13452">
    <property type="entry name" value="FAS1_DH_region"/>
    <property type="match status" value="1"/>
</dbReference>
<sequence>MTAEKLPDRFEKDFFKHESQQRSWDDLVVGEVYDTEPFEVTPERIQLYVEGTEDYNPFFTDEEAAKNSQFGGLIAPPTILTPIVFAAVPPDSWVKMPGAINPGQRWEFGVPVRPGDTIYCHIKLRDKYIKRGKKYAMSEMHITNQNDEFVCRWTGGLVLQFQGNEEMKNR</sequence>
<evidence type="ECO:0000259" key="1">
    <source>
        <dbReference type="Pfam" id="PF13452"/>
    </source>
</evidence>
<dbReference type="InterPro" id="IPR039569">
    <property type="entry name" value="FAS1-like_DH_region"/>
</dbReference>
<gene>
    <name evidence="2" type="ORF">SAMN02745216_03941</name>
</gene>
<accession>A0A1M6UNF4</accession>
<dbReference type="AlphaFoldDB" id="A0A1M6UNF4"/>
<evidence type="ECO:0000313" key="3">
    <source>
        <dbReference type="Proteomes" id="UP000183994"/>
    </source>
</evidence>
<dbReference type="CDD" id="cd03441">
    <property type="entry name" value="R_hydratase_like"/>
    <property type="match status" value="1"/>
</dbReference>
<reference evidence="3" key="1">
    <citation type="submission" date="2016-11" db="EMBL/GenBank/DDBJ databases">
        <authorList>
            <person name="Varghese N."/>
            <person name="Submissions S."/>
        </authorList>
    </citation>
    <scope>NUCLEOTIDE SEQUENCE [LARGE SCALE GENOMIC DNA]</scope>
    <source>
        <strain evidence="3">DSM 16219</strain>
    </source>
</reference>
<dbReference type="EMBL" id="FQZU01000031">
    <property type="protein sequence ID" value="SHK70785.1"/>
    <property type="molecule type" value="Genomic_DNA"/>
</dbReference>
<proteinExistence type="predicted"/>
<feature type="domain" description="FAS1-like dehydratase" evidence="1">
    <location>
        <begin position="28"/>
        <end position="151"/>
    </location>
</feature>
<evidence type="ECO:0000313" key="2">
    <source>
        <dbReference type="EMBL" id="SHK70785.1"/>
    </source>
</evidence>
<dbReference type="PANTHER" id="PTHR43664:SF1">
    <property type="entry name" value="BETA-METHYLMALYL-COA DEHYDRATASE"/>
    <property type="match status" value="1"/>
</dbReference>
<protein>
    <submittedName>
        <fullName evidence="2">Acyl dehydratase</fullName>
    </submittedName>
</protein>
<keyword evidence="3" id="KW-1185">Reference proteome</keyword>
<name>A0A1M6UNF4_9BACT</name>
<dbReference type="SUPFAM" id="SSF54637">
    <property type="entry name" value="Thioesterase/thiol ester dehydrase-isomerase"/>
    <property type="match status" value="1"/>
</dbReference>
<dbReference type="InterPro" id="IPR052342">
    <property type="entry name" value="MCH/BMMD"/>
</dbReference>
<dbReference type="PANTHER" id="PTHR43664">
    <property type="entry name" value="MONOAMINE OXIDASE-RELATED"/>
    <property type="match status" value="1"/>
</dbReference>
<dbReference type="Proteomes" id="UP000183994">
    <property type="component" value="Unassembled WGS sequence"/>
</dbReference>
<dbReference type="RefSeq" id="WP_073477971.1">
    <property type="nucleotide sequence ID" value="NZ_FQZU01000031.1"/>
</dbReference>